<keyword evidence="1" id="KW-0812">Transmembrane</keyword>
<dbReference type="RefSeq" id="WP_055191838.1">
    <property type="nucleotide sequence ID" value="NZ_FPBS01000009.1"/>
</dbReference>
<comment type="caution">
    <text evidence="2">The sequence shown here is derived from an EMBL/GenBank/DDBJ whole genome shotgun (WGS) entry which is preliminary data.</text>
</comment>
<organism evidence="2 3">
    <name type="scientific">Aliiroseovarius crassostreae</name>
    <dbReference type="NCBI Taxonomy" id="154981"/>
    <lineage>
        <taxon>Bacteria</taxon>
        <taxon>Pseudomonadati</taxon>
        <taxon>Pseudomonadota</taxon>
        <taxon>Alphaproteobacteria</taxon>
        <taxon>Rhodobacterales</taxon>
        <taxon>Paracoccaceae</taxon>
        <taxon>Aliiroseovarius</taxon>
    </lineage>
</organism>
<evidence type="ECO:0000256" key="1">
    <source>
        <dbReference type="SAM" id="Phobius"/>
    </source>
</evidence>
<gene>
    <name evidence="2" type="ORF">AKJ29_08550</name>
</gene>
<name>A0A0P7KFZ1_9RHOB</name>
<reference evidence="2 3" key="1">
    <citation type="submission" date="2015-09" db="EMBL/GenBank/DDBJ databases">
        <title>Draft genome sequence of Aliiroseovarius crassostreae CV919-312TSm, the causative agent of Roseovarius Oyster Disease (formerly Juvenile Oyster Disease).</title>
        <authorList>
            <person name="Kessner L."/>
            <person name="Spinard E."/>
            <person name="Nelson D."/>
        </authorList>
    </citation>
    <scope>NUCLEOTIDE SEQUENCE [LARGE SCALE GENOMIC DNA]</scope>
    <source>
        <strain evidence="2 3">CV919-312</strain>
    </source>
</reference>
<keyword evidence="1" id="KW-0472">Membrane</keyword>
<accession>A0A0P7KFZ1</accession>
<evidence type="ECO:0000313" key="3">
    <source>
        <dbReference type="Proteomes" id="UP000050471"/>
    </source>
</evidence>
<evidence type="ECO:0000313" key="2">
    <source>
        <dbReference type="EMBL" id="KPN62285.1"/>
    </source>
</evidence>
<feature type="transmembrane region" description="Helical" evidence="1">
    <location>
        <begin position="37"/>
        <end position="55"/>
    </location>
</feature>
<sequence>MGKLRYLFLLTLVISAGGLTVLVAGLAASSGKLDGQTAMAVLPLIMLASIAFRALNPDKKD</sequence>
<keyword evidence="1" id="KW-1133">Transmembrane helix</keyword>
<dbReference type="EMBL" id="LKBA01000019">
    <property type="protein sequence ID" value="KPN62285.1"/>
    <property type="molecule type" value="Genomic_DNA"/>
</dbReference>
<dbReference type="AlphaFoldDB" id="A0A0P7KFZ1"/>
<keyword evidence="3" id="KW-1185">Reference proteome</keyword>
<proteinExistence type="predicted"/>
<dbReference type="Proteomes" id="UP000050471">
    <property type="component" value="Unassembled WGS sequence"/>
</dbReference>
<protein>
    <submittedName>
        <fullName evidence="2">Uncharacterized protein</fullName>
    </submittedName>
</protein>
<dbReference type="STRING" id="154981.AKJ29_08550"/>